<evidence type="ECO:0000256" key="2">
    <source>
        <dbReference type="ARBA" id="ARBA00022679"/>
    </source>
</evidence>
<reference evidence="5" key="1">
    <citation type="journal article" date="2013" name="Genome Biol.">
        <title>Comparative genomics of the core and accessory genomes of 48 Sinorhizobium strains comprising five genospecies.</title>
        <authorList>
            <person name="Sugawara M."/>
            <person name="Epstein B."/>
            <person name="Badgley B.D."/>
            <person name="Unno T."/>
            <person name="Xu L."/>
            <person name="Reese J."/>
            <person name="Gyaneshwar P."/>
            <person name="Denny R."/>
            <person name="Mudge J."/>
            <person name="Bharti A.K."/>
            <person name="Farmer A.D."/>
            <person name="May G.D."/>
            <person name="Woodward J.E."/>
            <person name="Medigue C."/>
            <person name="Vallenet D."/>
            <person name="Lajus A."/>
            <person name="Rouy Z."/>
            <person name="Martinez-Vaz B."/>
            <person name="Tiffin P."/>
            <person name="Young N.D."/>
            <person name="Sadowsky M.J."/>
        </authorList>
    </citation>
    <scope>NUCLEOTIDE SEQUENCE</scope>
    <source>
        <strain evidence="5">M30</strain>
    </source>
</reference>
<comment type="cofactor">
    <cofactor evidence="1">
        <name>Zn(2+)</name>
        <dbReference type="ChEBI" id="CHEBI:29105"/>
    </cofactor>
</comment>
<dbReference type="InterPro" id="IPR013785">
    <property type="entry name" value="Aldolase_TIM"/>
</dbReference>
<evidence type="ECO:0000313" key="5">
    <source>
        <dbReference type="EMBL" id="MQW08639.1"/>
    </source>
</evidence>
<gene>
    <name evidence="5" type="ORF">GHK45_34450</name>
</gene>
<organism evidence="5">
    <name type="scientific">Rhizobium meliloti</name>
    <name type="common">Ensifer meliloti</name>
    <name type="synonym">Sinorhizobium meliloti</name>
    <dbReference type="NCBI Taxonomy" id="382"/>
    <lineage>
        <taxon>Bacteria</taxon>
        <taxon>Pseudomonadati</taxon>
        <taxon>Pseudomonadota</taxon>
        <taxon>Alphaproteobacteria</taxon>
        <taxon>Hyphomicrobiales</taxon>
        <taxon>Rhizobiaceae</taxon>
        <taxon>Sinorhizobium/Ensifer group</taxon>
        <taxon>Sinorhizobium</taxon>
    </lineage>
</organism>
<dbReference type="AlphaFoldDB" id="A0A6A8A3B3"/>
<keyword evidence="4" id="KW-0862">Zinc</keyword>
<dbReference type="GO" id="GO:0043720">
    <property type="term" value="F:3-keto-5-aminohexanoate cleavage activity"/>
    <property type="evidence" value="ECO:0007669"/>
    <property type="project" value="InterPro"/>
</dbReference>
<keyword evidence="2" id="KW-0808">Transferase</keyword>
<dbReference type="Pfam" id="PF05853">
    <property type="entry name" value="BKACE"/>
    <property type="match status" value="1"/>
</dbReference>
<evidence type="ECO:0000256" key="4">
    <source>
        <dbReference type="ARBA" id="ARBA00022833"/>
    </source>
</evidence>
<dbReference type="PANTHER" id="PTHR37418">
    <property type="entry name" value="3-KETO-5-AMINOHEXANOATE CLEAVAGE ENZYME-RELATED"/>
    <property type="match status" value="1"/>
</dbReference>
<name>A0A6A8A3B3_RHIML</name>
<sequence>MNAGDALQGISIAVAPNGGRRTKADHPAIPLTPEELALTARDCLDAGAAMIHVHVRKGDGSHLLDADAYRAATAAIRAAVGDRMVIQITSEALGIYSPGEQIAVVKAVRPEAVSLALRELVPDETHEAAFADLLSWAAREKVTPQIILYDPEEAVRLDGMRRRGLLSRDDIPVLYVLGRYTPGQRSLPRDLQPFLAPDMPAFTHWSVCAFGRHEAACVTVAALLGGHVRVGFENNLWLPEGTAAGSNADLVRTVTAALLPLSVPLLPGPALAEMLARIGFAGMPED</sequence>
<evidence type="ECO:0000256" key="1">
    <source>
        <dbReference type="ARBA" id="ARBA00001947"/>
    </source>
</evidence>
<protein>
    <submittedName>
        <fullName evidence="5">3-keto-5-aminohexanoate cleavage protein</fullName>
    </submittedName>
</protein>
<dbReference type="InterPro" id="IPR008567">
    <property type="entry name" value="BKACE"/>
</dbReference>
<evidence type="ECO:0000256" key="3">
    <source>
        <dbReference type="ARBA" id="ARBA00022723"/>
    </source>
</evidence>
<accession>A0A6A8A3B3</accession>
<proteinExistence type="predicted"/>
<keyword evidence="3" id="KW-0479">Metal-binding</keyword>
<comment type="caution">
    <text evidence="5">The sequence shown here is derived from an EMBL/GenBank/DDBJ whole genome shotgun (WGS) entry which is preliminary data.</text>
</comment>
<dbReference type="Gene3D" id="3.20.20.70">
    <property type="entry name" value="Aldolase class I"/>
    <property type="match status" value="1"/>
</dbReference>
<dbReference type="RefSeq" id="WP_127514013.1">
    <property type="nucleotide sequence ID" value="NZ_CP066358.1"/>
</dbReference>
<dbReference type="GO" id="GO:0046872">
    <property type="term" value="F:metal ion binding"/>
    <property type="evidence" value="ECO:0007669"/>
    <property type="project" value="UniProtKB-KW"/>
</dbReference>
<dbReference type="PANTHER" id="PTHR37418:SF2">
    <property type="entry name" value="3-KETO-5-AMINOHEXANOATE CLEAVAGE ENZYME"/>
    <property type="match status" value="1"/>
</dbReference>
<dbReference type="EMBL" id="WISP01000225">
    <property type="protein sequence ID" value="MQW08639.1"/>
    <property type="molecule type" value="Genomic_DNA"/>
</dbReference>